<dbReference type="InterPro" id="IPR015946">
    <property type="entry name" value="KH_dom-like_a/b"/>
</dbReference>
<dbReference type="AlphaFoldDB" id="A0A6J4LJT0"/>
<dbReference type="InterPro" id="IPR036102">
    <property type="entry name" value="OsmC/Ohrsf"/>
</dbReference>
<dbReference type="InterPro" id="IPR003718">
    <property type="entry name" value="OsmC/Ohr_fam"/>
</dbReference>
<reference evidence="1" key="1">
    <citation type="submission" date="2020-02" db="EMBL/GenBank/DDBJ databases">
        <authorList>
            <person name="Meier V. D."/>
        </authorList>
    </citation>
    <scope>NUCLEOTIDE SEQUENCE</scope>
    <source>
        <strain evidence="1">AVDCRST_MAG40</strain>
    </source>
</reference>
<gene>
    <name evidence="1" type="ORF">AVDCRST_MAG40-2082</name>
</gene>
<protein>
    <recommendedName>
        <fullName evidence="2">OsmC family peroxiredoxin</fullName>
    </recommendedName>
</protein>
<dbReference type="PANTHER" id="PTHR34352:SF1">
    <property type="entry name" value="PROTEIN YHFA"/>
    <property type="match status" value="1"/>
</dbReference>
<dbReference type="Pfam" id="PF02566">
    <property type="entry name" value="OsmC"/>
    <property type="match status" value="1"/>
</dbReference>
<name>A0A6J4LJT0_9BACT</name>
<dbReference type="Gene3D" id="3.30.300.20">
    <property type="match status" value="1"/>
</dbReference>
<sequence length="164" mass="17168">MSGDGAPAAPKPPARVNLRWAGEHRFDAGRPGGPTLRIDASGETGQSPVDAMLSALAACTSVDVVDILAKRRTPLDELTVEVAGHRVTSIPRRLQRVQLAYALRGAAVERVHAERAVELAITKYCSVRDSLAPDIAIEYEVAVNGEPGTVRLAAVGGAAEAEAP</sequence>
<proteinExistence type="predicted"/>
<accession>A0A6J4LJT0</accession>
<evidence type="ECO:0008006" key="2">
    <source>
        <dbReference type="Google" id="ProtNLM"/>
    </source>
</evidence>
<dbReference type="EMBL" id="CADCTX010000623">
    <property type="protein sequence ID" value="CAA9334251.1"/>
    <property type="molecule type" value="Genomic_DNA"/>
</dbReference>
<evidence type="ECO:0000313" key="1">
    <source>
        <dbReference type="EMBL" id="CAA9334251.1"/>
    </source>
</evidence>
<dbReference type="PANTHER" id="PTHR34352">
    <property type="entry name" value="PROTEIN YHFA"/>
    <property type="match status" value="1"/>
</dbReference>
<dbReference type="SUPFAM" id="SSF82784">
    <property type="entry name" value="OsmC-like"/>
    <property type="match status" value="1"/>
</dbReference>
<organism evidence="1">
    <name type="scientific">uncultured Gemmatimonadaceae bacterium</name>
    <dbReference type="NCBI Taxonomy" id="246130"/>
    <lineage>
        <taxon>Bacteria</taxon>
        <taxon>Pseudomonadati</taxon>
        <taxon>Gemmatimonadota</taxon>
        <taxon>Gemmatimonadia</taxon>
        <taxon>Gemmatimonadales</taxon>
        <taxon>Gemmatimonadaceae</taxon>
        <taxon>environmental samples</taxon>
    </lineage>
</organism>